<evidence type="ECO:0000313" key="1">
    <source>
        <dbReference type="EMBL" id="KAK7086291.1"/>
    </source>
</evidence>
<protein>
    <submittedName>
        <fullName evidence="1">Uncharacterized protein</fullName>
    </submittedName>
</protein>
<sequence>MRVVSACPGVTLIKKIYLLFLPFLHPNRPGYRAERELQDHIQAEDYGRSFGNCWSAFPECPVSMREMLYEFFLNNSD</sequence>
<dbReference type="Proteomes" id="UP001381693">
    <property type="component" value="Unassembled WGS sequence"/>
</dbReference>
<reference evidence="1 2" key="1">
    <citation type="submission" date="2023-11" db="EMBL/GenBank/DDBJ databases">
        <title>Halocaridina rubra genome assembly.</title>
        <authorList>
            <person name="Smith C."/>
        </authorList>
    </citation>
    <scope>NUCLEOTIDE SEQUENCE [LARGE SCALE GENOMIC DNA]</scope>
    <source>
        <strain evidence="1">EP-1</strain>
        <tissue evidence="1">Whole</tissue>
    </source>
</reference>
<proteinExistence type="predicted"/>
<keyword evidence="2" id="KW-1185">Reference proteome</keyword>
<gene>
    <name evidence="1" type="ORF">SK128_010895</name>
</gene>
<dbReference type="AlphaFoldDB" id="A0AAN9AG62"/>
<dbReference type="EMBL" id="JAXCGZ010000261">
    <property type="protein sequence ID" value="KAK7086291.1"/>
    <property type="molecule type" value="Genomic_DNA"/>
</dbReference>
<organism evidence="1 2">
    <name type="scientific">Halocaridina rubra</name>
    <name type="common">Hawaiian red shrimp</name>
    <dbReference type="NCBI Taxonomy" id="373956"/>
    <lineage>
        <taxon>Eukaryota</taxon>
        <taxon>Metazoa</taxon>
        <taxon>Ecdysozoa</taxon>
        <taxon>Arthropoda</taxon>
        <taxon>Crustacea</taxon>
        <taxon>Multicrustacea</taxon>
        <taxon>Malacostraca</taxon>
        <taxon>Eumalacostraca</taxon>
        <taxon>Eucarida</taxon>
        <taxon>Decapoda</taxon>
        <taxon>Pleocyemata</taxon>
        <taxon>Caridea</taxon>
        <taxon>Atyoidea</taxon>
        <taxon>Atyidae</taxon>
        <taxon>Halocaridina</taxon>
    </lineage>
</organism>
<feature type="non-terminal residue" evidence="1">
    <location>
        <position position="77"/>
    </location>
</feature>
<comment type="caution">
    <text evidence="1">The sequence shown here is derived from an EMBL/GenBank/DDBJ whole genome shotgun (WGS) entry which is preliminary data.</text>
</comment>
<accession>A0AAN9AG62</accession>
<name>A0AAN9AG62_HALRR</name>
<evidence type="ECO:0000313" key="2">
    <source>
        <dbReference type="Proteomes" id="UP001381693"/>
    </source>
</evidence>